<reference evidence="1" key="1">
    <citation type="journal article" date="2021" name="J. Hered.">
        <title>Genome Assembly of Salicaceae Populus deltoides (Eastern Cottonwood) I-69 Based on Nanopore Sequencing and Hi-C Technologies.</title>
        <authorList>
            <person name="Bai S."/>
            <person name="Wu H."/>
            <person name="Zhang J."/>
            <person name="Pan Z."/>
            <person name="Zhao W."/>
            <person name="Li Z."/>
            <person name="Tong C."/>
        </authorList>
    </citation>
    <scope>NUCLEOTIDE SEQUENCE</scope>
    <source>
        <tissue evidence="1">Leaf</tissue>
    </source>
</reference>
<dbReference type="EMBL" id="JACEGQ020000017">
    <property type="protein sequence ID" value="KAH8483638.1"/>
    <property type="molecule type" value="Genomic_DNA"/>
</dbReference>
<protein>
    <submittedName>
        <fullName evidence="1">Uncharacterized protein</fullName>
    </submittedName>
</protein>
<name>A0A8T2WS17_POPDE</name>
<accession>A0A8T2WS17</accession>
<feature type="non-terminal residue" evidence="1">
    <location>
        <position position="99"/>
    </location>
</feature>
<gene>
    <name evidence="1" type="ORF">H0E87_028156</name>
</gene>
<evidence type="ECO:0000313" key="2">
    <source>
        <dbReference type="Proteomes" id="UP000807159"/>
    </source>
</evidence>
<organism evidence="1 2">
    <name type="scientific">Populus deltoides</name>
    <name type="common">Eastern poplar</name>
    <name type="synonym">Eastern cottonwood</name>
    <dbReference type="NCBI Taxonomy" id="3696"/>
    <lineage>
        <taxon>Eukaryota</taxon>
        <taxon>Viridiplantae</taxon>
        <taxon>Streptophyta</taxon>
        <taxon>Embryophyta</taxon>
        <taxon>Tracheophyta</taxon>
        <taxon>Spermatophyta</taxon>
        <taxon>Magnoliopsida</taxon>
        <taxon>eudicotyledons</taxon>
        <taxon>Gunneridae</taxon>
        <taxon>Pentapetalae</taxon>
        <taxon>rosids</taxon>
        <taxon>fabids</taxon>
        <taxon>Malpighiales</taxon>
        <taxon>Salicaceae</taxon>
        <taxon>Saliceae</taxon>
        <taxon>Populus</taxon>
    </lineage>
</organism>
<proteinExistence type="predicted"/>
<dbReference type="AlphaFoldDB" id="A0A8T2WS17"/>
<evidence type="ECO:0000313" key="1">
    <source>
        <dbReference type="EMBL" id="KAH8483638.1"/>
    </source>
</evidence>
<sequence length="99" mass="11357">MINGVAVSYSNILAQVENNPIIYLKPFGEENSTIWTIWLMGHIGRCTWSALDGYFPLCGSEFRNKAAMNNLISTKERPIPFWFMSVPFWAELKTKNLLI</sequence>
<dbReference type="Proteomes" id="UP000807159">
    <property type="component" value="Chromosome 17"/>
</dbReference>
<comment type="caution">
    <text evidence="1">The sequence shown here is derived from an EMBL/GenBank/DDBJ whole genome shotgun (WGS) entry which is preliminary data.</text>
</comment>
<keyword evidence="2" id="KW-1185">Reference proteome</keyword>